<evidence type="ECO:0000313" key="7">
    <source>
        <dbReference type="EMBL" id="KAJ2859333.1"/>
    </source>
</evidence>
<organism evidence="7 8">
    <name type="scientific">Coemansia aciculifera</name>
    <dbReference type="NCBI Taxonomy" id="417176"/>
    <lineage>
        <taxon>Eukaryota</taxon>
        <taxon>Fungi</taxon>
        <taxon>Fungi incertae sedis</taxon>
        <taxon>Zoopagomycota</taxon>
        <taxon>Kickxellomycotina</taxon>
        <taxon>Kickxellomycetes</taxon>
        <taxon>Kickxellales</taxon>
        <taxon>Kickxellaceae</taxon>
        <taxon>Coemansia</taxon>
    </lineage>
</organism>
<comment type="subcellular location">
    <subcellularLocation>
        <location evidence="1">Nucleus</location>
    </subcellularLocation>
</comment>
<feature type="region of interest" description="Disordered" evidence="6">
    <location>
        <begin position="896"/>
        <end position="922"/>
    </location>
</feature>
<keyword evidence="8" id="KW-1185">Reference proteome</keyword>
<comment type="caution">
    <text evidence="7">The sequence shown here is derived from an EMBL/GenBank/DDBJ whole genome shotgun (WGS) entry which is preliminary data.</text>
</comment>
<dbReference type="GO" id="GO:0005634">
    <property type="term" value="C:nucleus"/>
    <property type="evidence" value="ECO:0007669"/>
    <property type="project" value="UniProtKB-SubCell"/>
</dbReference>
<evidence type="ECO:0000256" key="1">
    <source>
        <dbReference type="ARBA" id="ARBA00004123"/>
    </source>
</evidence>
<sequence>MESSLRCKELIRACGLELTEGSRPPTLHTSTALFRFKLGEAIRGDVETLQLLGNFVEELLSDHDNISLYLDPVVLSTGEDGSDNAASSSGLVQFGSGQSESLVRLMLGVDALQPRIIKVLLEKFPEFIGNEGAQSSAGVTQPSVKILRQLRWLDYVIDSAGLTEKLLETLGYVTPEMQSEIISALPDIISDSDSTGVSVVLAGMMDETPALMLPILEALGSLECSMNLLERARNSVITYLISADPAELPVMVRFLLQSVSSEAAAPTILRIRGRLDMGAVLFTAKQRSRVGDHSAPDVLIFDVIATCLRSHRHLRDAWLRVIVNDTAPVGPHTTLDVVVLLILHQITTHTKRVESALRGKIDAMSSQPVAYTPKLLESIITRFPAVFSAHFPALLSIASWLIRSSPLGSQGSRVASAMVVSAFGAMGMFQRQEISGELAVHIGSGNANEVDTAARTCLQLAQRYPFELRPFAVFIKGLLDYVDNLSIEHMRVIFDVLGILSTLDVGGGSDGDSMFNDLYIFVRKQLSSVYPKYNRIGIVGTVSLLRQLGAKDCAAGAGRPDVAMAGSSSQSQISTANVQALRRAVQLLEMLMDSGRHQSWAFLSMTYDELAHIVETQGLHPQLLNWLHENVSSTFADQFLGDTERMTERYLLAAPPSVALSLDDEESTILDIFNHNGDATALGLDRVAKRTDMPEEATVSPKLRGSLLSCLPSLLRLVQFCEKALSAGSLAEIDALLVCGMYLLPPVDVSDDLPAHVTTSSPSAFSLANGLENSTSALISGNLLVGVNEEERRELMDRIKFWPPELRRVLCTSLFVAVNWVREVISAFADQPLTEIRGKVVQRVNQLANIERDLASVAETLKGTLHEFRPMLAGLVPDASDAPVVRSTAVVGGLTLRSPRPGGDDAAMQVDDEPEADDVPKSAWSTAYTVDIGGLLLSQDDTRKFVDDQDGLQDGNIAKGKKRGRKSKSTGGATSSTSTDEATRDSYLLLRELSFSAYGVFSICTGCGGDSSDDGDSSGQPQVMLSSHGLSMLLRELSTVVSTKLVRHTERRLPWQKQPTGSHNGAVATFGSTIAGSSASDIAQRLLPVFPSLLRYLTSCLVTRAYFRNDVEVPTHAVEYRHLISGVDELDDVDMIEACIDTLLQIISSVLYWDGLQNDSSKAGESTDHGQQVSSTGFDERSSMLVAVLGALAIEGRHTDQEELGDIETSVLVRRAFDYLLGLAGLVGNSGSALCILRMLVAMRSFSPHIELREEIRDMNAQQRTDTMDGRISNLASQILSAKWAQSADLKAGDLEYVITQHIMRYPHDRLQLTYKYATKTLNSFSTRPGQSDDSFATLKPTTFATYYKAVTQALTLNVKQAWLNEMSGPEIIAFSKMIATSWLTLTDITKKVEGATLRTILLVALRSGSALVDQITKTMLPQLDKYLLVHRDEIVELLTRVQKSTRALQSICNHSKVAKDTRLQSGVPQVKRKLEQFLFHVIALMENNNCKGAVSTGNLKHRDIRGECVSSQIPRSQNGTDEESDEPMDGLGIDLSADPDADGSNAEEASEDGSDEDQRSSRRQQPQARQYARRSRGRGRGSTGGSERPPQMPRPMIKQKERIKTQNLLMQRRSAAHEQFEHEDQHE</sequence>
<dbReference type="PANTHER" id="PTHR32086">
    <property type="entry name" value="FANCONI ANEMIA GROUP D2 PROTEIN"/>
    <property type="match status" value="1"/>
</dbReference>
<evidence type="ECO:0000256" key="6">
    <source>
        <dbReference type="SAM" id="MobiDB-lite"/>
    </source>
</evidence>
<dbReference type="GO" id="GO:0000793">
    <property type="term" value="C:condensed chromosome"/>
    <property type="evidence" value="ECO:0007669"/>
    <property type="project" value="TreeGrafter"/>
</dbReference>
<keyword evidence="3" id="KW-0832">Ubl conjugation</keyword>
<dbReference type="GO" id="GO:0031573">
    <property type="term" value="P:mitotic intra-S DNA damage checkpoint signaling"/>
    <property type="evidence" value="ECO:0007669"/>
    <property type="project" value="TreeGrafter"/>
</dbReference>
<feature type="region of interest" description="Disordered" evidence="6">
    <location>
        <begin position="947"/>
        <end position="981"/>
    </location>
</feature>
<feature type="non-terminal residue" evidence="7">
    <location>
        <position position="1628"/>
    </location>
</feature>
<comment type="similarity">
    <text evidence="5">Belongs to the Fanconi anemia protein FANCD2 family.</text>
</comment>
<evidence type="ECO:0000256" key="4">
    <source>
        <dbReference type="ARBA" id="ARBA00023242"/>
    </source>
</evidence>
<accession>A0A9W8M3M3</accession>
<dbReference type="Pfam" id="PF14631">
    <property type="entry name" value="FancD2"/>
    <property type="match status" value="3"/>
</dbReference>
<dbReference type="GO" id="GO:0007129">
    <property type="term" value="P:homologous chromosome pairing at meiosis"/>
    <property type="evidence" value="ECO:0007669"/>
    <property type="project" value="TreeGrafter"/>
</dbReference>
<evidence type="ECO:0000256" key="2">
    <source>
        <dbReference type="ARBA" id="ARBA00022499"/>
    </source>
</evidence>
<feature type="compositionally biased region" description="Polar residues" evidence="6">
    <location>
        <begin position="1510"/>
        <end position="1520"/>
    </location>
</feature>
<dbReference type="Proteomes" id="UP001140074">
    <property type="component" value="Unassembled WGS sequence"/>
</dbReference>
<evidence type="ECO:0000256" key="5">
    <source>
        <dbReference type="ARBA" id="ARBA00093456"/>
    </source>
</evidence>
<proteinExistence type="inferred from homology"/>
<feature type="compositionally biased region" description="Basic residues" evidence="6">
    <location>
        <begin position="959"/>
        <end position="968"/>
    </location>
</feature>
<name>A0A9W8M3M3_9FUNG</name>
<feature type="region of interest" description="Disordered" evidence="6">
    <location>
        <begin position="1509"/>
        <end position="1603"/>
    </location>
</feature>
<keyword evidence="2" id="KW-1017">Isopeptide bond</keyword>
<feature type="compositionally biased region" description="Low complexity" evidence="6">
    <location>
        <begin position="969"/>
        <end position="980"/>
    </location>
</feature>
<dbReference type="PANTHER" id="PTHR32086:SF0">
    <property type="entry name" value="FANCONI ANEMIA GROUP D2 PROTEIN"/>
    <property type="match status" value="1"/>
</dbReference>
<dbReference type="GO" id="GO:0070182">
    <property type="term" value="F:DNA polymerase binding"/>
    <property type="evidence" value="ECO:0007669"/>
    <property type="project" value="TreeGrafter"/>
</dbReference>
<dbReference type="InterPro" id="IPR029448">
    <property type="entry name" value="FANCD2"/>
</dbReference>
<dbReference type="GO" id="GO:0036297">
    <property type="term" value="P:interstrand cross-link repair"/>
    <property type="evidence" value="ECO:0007669"/>
    <property type="project" value="TreeGrafter"/>
</dbReference>
<reference evidence="7" key="1">
    <citation type="submission" date="2022-07" db="EMBL/GenBank/DDBJ databases">
        <title>Phylogenomic reconstructions and comparative analyses of Kickxellomycotina fungi.</title>
        <authorList>
            <person name="Reynolds N.K."/>
            <person name="Stajich J.E."/>
            <person name="Barry K."/>
            <person name="Grigoriev I.V."/>
            <person name="Crous P."/>
            <person name="Smith M.E."/>
        </authorList>
    </citation>
    <scope>NUCLEOTIDE SEQUENCE</scope>
    <source>
        <strain evidence="7">RSA 476</strain>
    </source>
</reference>
<keyword evidence="4" id="KW-0539">Nucleus</keyword>
<evidence type="ECO:0000256" key="3">
    <source>
        <dbReference type="ARBA" id="ARBA00022843"/>
    </source>
</evidence>
<gene>
    <name evidence="7" type="primary">FANCD2</name>
    <name evidence="7" type="ORF">GGH94_006166</name>
</gene>
<dbReference type="GO" id="GO:1990918">
    <property type="term" value="P:double-strand break repair involved in meiotic recombination"/>
    <property type="evidence" value="ECO:0007669"/>
    <property type="project" value="TreeGrafter"/>
</dbReference>
<evidence type="ECO:0000313" key="8">
    <source>
        <dbReference type="Proteomes" id="UP001140074"/>
    </source>
</evidence>
<protein>
    <submittedName>
        <fullName evidence="7">Fanconi anemia group D2 protein</fullName>
    </submittedName>
</protein>
<dbReference type="EMBL" id="JANBUY010000403">
    <property type="protein sequence ID" value="KAJ2859333.1"/>
    <property type="molecule type" value="Genomic_DNA"/>
</dbReference>